<feature type="domain" description="Acyl-CoA oxidase C-alpha1" evidence="18">
    <location>
        <begin position="279"/>
        <end position="440"/>
    </location>
</feature>
<organism evidence="19 20">
    <name type="scientific">Galendromus occidentalis</name>
    <name type="common">western predatory mite</name>
    <dbReference type="NCBI Taxonomy" id="34638"/>
    <lineage>
        <taxon>Eukaryota</taxon>
        <taxon>Metazoa</taxon>
        <taxon>Ecdysozoa</taxon>
        <taxon>Arthropoda</taxon>
        <taxon>Chelicerata</taxon>
        <taxon>Arachnida</taxon>
        <taxon>Acari</taxon>
        <taxon>Parasitiformes</taxon>
        <taxon>Mesostigmata</taxon>
        <taxon>Gamasina</taxon>
        <taxon>Phytoseioidea</taxon>
        <taxon>Phytoseiidae</taxon>
        <taxon>Typhlodrominae</taxon>
        <taxon>Galendromus</taxon>
    </lineage>
</organism>
<evidence type="ECO:0000256" key="15">
    <source>
        <dbReference type="PIRSR" id="PIRSR000168-2"/>
    </source>
</evidence>
<dbReference type="Gene3D" id="1.10.540.10">
    <property type="entry name" value="Acyl-CoA dehydrogenase/oxidase, N-terminal domain"/>
    <property type="match status" value="1"/>
</dbReference>
<evidence type="ECO:0000256" key="14">
    <source>
        <dbReference type="PIRSR" id="PIRSR000168-1"/>
    </source>
</evidence>
<dbReference type="InterPro" id="IPR012258">
    <property type="entry name" value="Acyl-CoA_oxidase"/>
</dbReference>
<evidence type="ECO:0000256" key="8">
    <source>
        <dbReference type="ARBA" id="ARBA00022832"/>
    </source>
</evidence>
<evidence type="ECO:0000313" key="19">
    <source>
        <dbReference type="Proteomes" id="UP000694867"/>
    </source>
</evidence>
<dbReference type="SUPFAM" id="SSF47203">
    <property type="entry name" value="Acyl-CoA dehydrogenase C-terminal domain-like"/>
    <property type="match status" value="2"/>
</dbReference>
<comment type="cofactor">
    <cofactor evidence="1">
        <name>FAD</name>
        <dbReference type="ChEBI" id="CHEBI:57692"/>
    </cofactor>
</comment>
<dbReference type="InterPro" id="IPR036250">
    <property type="entry name" value="AcylCo_DH-like_C"/>
</dbReference>
<keyword evidence="7 13" id="KW-0274">FAD</keyword>
<dbReference type="Pfam" id="PF22924">
    <property type="entry name" value="ACOX_C_alpha1"/>
    <property type="match status" value="1"/>
</dbReference>
<dbReference type="CTD" id="51"/>
<feature type="binding site" evidence="15">
    <location>
        <position position="182"/>
    </location>
    <ligand>
        <name>FAD</name>
        <dbReference type="ChEBI" id="CHEBI:57692"/>
    </ligand>
</feature>
<evidence type="ECO:0000256" key="3">
    <source>
        <dbReference type="ARBA" id="ARBA00004846"/>
    </source>
</evidence>
<dbReference type="PIRSF" id="PIRSF000168">
    <property type="entry name" value="Acyl-CoA_oxidase"/>
    <property type="match status" value="1"/>
</dbReference>
<evidence type="ECO:0000256" key="6">
    <source>
        <dbReference type="ARBA" id="ARBA00022741"/>
    </source>
</evidence>
<dbReference type="GO" id="GO:0005524">
    <property type="term" value="F:ATP binding"/>
    <property type="evidence" value="ECO:0007669"/>
    <property type="project" value="UniProtKB-KW"/>
</dbReference>
<proteinExistence type="inferred from homology"/>
<feature type="domain" description="Acyl-CoA oxidase C-terminal" evidence="16">
    <location>
        <begin position="481"/>
        <end position="657"/>
    </location>
</feature>
<dbReference type="AlphaFoldDB" id="A0AAJ7PAZ3"/>
<dbReference type="PANTHER" id="PTHR10909">
    <property type="entry name" value="ELECTRON TRANSPORT OXIDOREDUCTASE"/>
    <property type="match status" value="1"/>
</dbReference>
<dbReference type="FunFam" id="1.10.540.10:FF:000006">
    <property type="entry name" value="Acyl-coenzyme A oxidase"/>
    <property type="match status" value="1"/>
</dbReference>
<keyword evidence="5 13" id="KW-0285">Flavoprotein</keyword>
<dbReference type="InterPro" id="IPR046373">
    <property type="entry name" value="Acyl-CoA_Oxase/DH_mid-dom_sf"/>
</dbReference>
<dbReference type="Pfam" id="PF14749">
    <property type="entry name" value="Acyl-CoA_ox_N"/>
    <property type="match status" value="1"/>
</dbReference>
<evidence type="ECO:0000256" key="12">
    <source>
        <dbReference type="ARBA" id="ARBA00023140"/>
    </source>
</evidence>
<dbReference type="SUPFAM" id="SSF56645">
    <property type="entry name" value="Acyl-CoA dehydrogenase NM domain-like"/>
    <property type="match status" value="1"/>
</dbReference>
<dbReference type="GO" id="GO:0071949">
    <property type="term" value="F:FAD binding"/>
    <property type="evidence" value="ECO:0007669"/>
    <property type="project" value="InterPro"/>
</dbReference>
<comment type="pathway">
    <text evidence="3">Lipid metabolism; peroxisomal fatty acid beta-oxidation.</text>
</comment>
<comment type="similarity">
    <text evidence="4 13">Belongs to the acyl-CoA oxidase family.</text>
</comment>
<evidence type="ECO:0000256" key="11">
    <source>
        <dbReference type="ARBA" id="ARBA00023098"/>
    </source>
</evidence>
<evidence type="ECO:0000256" key="9">
    <source>
        <dbReference type="ARBA" id="ARBA00022840"/>
    </source>
</evidence>
<evidence type="ECO:0000256" key="7">
    <source>
        <dbReference type="ARBA" id="ARBA00022827"/>
    </source>
</evidence>
<evidence type="ECO:0000256" key="5">
    <source>
        <dbReference type="ARBA" id="ARBA00022630"/>
    </source>
</evidence>
<dbReference type="FunFam" id="2.40.110.10:FF:000003">
    <property type="entry name" value="Acyl-coenzyme A oxidase"/>
    <property type="match status" value="1"/>
</dbReference>
<evidence type="ECO:0000256" key="1">
    <source>
        <dbReference type="ARBA" id="ARBA00001974"/>
    </source>
</evidence>
<evidence type="ECO:0000256" key="2">
    <source>
        <dbReference type="ARBA" id="ARBA00004275"/>
    </source>
</evidence>
<dbReference type="Gene3D" id="1.20.140.10">
    <property type="entry name" value="Butyryl-CoA Dehydrogenase, subunit A, domain 3"/>
    <property type="match status" value="2"/>
</dbReference>
<protein>
    <recommendedName>
        <fullName evidence="13">Acyl-coenzyme A oxidase</fullName>
    </recommendedName>
</protein>
<dbReference type="InterPro" id="IPR055060">
    <property type="entry name" value="ACOX_C_alpha1"/>
</dbReference>
<comment type="subcellular location">
    <subcellularLocation>
        <location evidence="2">Peroxisome</location>
    </subcellularLocation>
</comment>
<dbReference type="GeneID" id="100899676"/>
<dbReference type="GO" id="GO:0055088">
    <property type="term" value="P:lipid homeostasis"/>
    <property type="evidence" value="ECO:0007669"/>
    <property type="project" value="TreeGrafter"/>
</dbReference>
<dbReference type="GO" id="GO:0005504">
    <property type="term" value="F:fatty acid binding"/>
    <property type="evidence" value="ECO:0007669"/>
    <property type="project" value="TreeGrafter"/>
</dbReference>
<dbReference type="GO" id="GO:0003997">
    <property type="term" value="F:acyl-CoA oxidase activity"/>
    <property type="evidence" value="ECO:0007669"/>
    <property type="project" value="InterPro"/>
</dbReference>
<evidence type="ECO:0000259" key="18">
    <source>
        <dbReference type="Pfam" id="PF22924"/>
    </source>
</evidence>
<name>A0AAJ7PAZ3_9ACAR</name>
<dbReference type="Gene3D" id="2.40.110.10">
    <property type="entry name" value="Butyryl-CoA Dehydrogenase, subunit A, domain 2"/>
    <property type="match status" value="1"/>
</dbReference>
<feature type="binding site" evidence="15">
    <location>
        <position position="143"/>
    </location>
    <ligand>
        <name>FAD</name>
        <dbReference type="ChEBI" id="CHEBI:57692"/>
    </ligand>
</feature>
<keyword evidence="10" id="KW-0560">Oxidoreductase</keyword>
<accession>A0AAJ7PAZ3</accession>
<feature type="active site" description="Proton acceptor" evidence="14">
    <location>
        <position position="425"/>
    </location>
</feature>
<dbReference type="InterPro" id="IPR029320">
    <property type="entry name" value="Acyl-CoA_ox_N"/>
</dbReference>
<reference evidence="20" key="1">
    <citation type="submission" date="2025-08" db="UniProtKB">
        <authorList>
            <consortium name="RefSeq"/>
        </authorList>
    </citation>
    <scope>IDENTIFICATION</scope>
</reference>
<dbReference type="GO" id="GO:0033540">
    <property type="term" value="P:fatty acid beta-oxidation using acyl-CoA oxidase"/>
    <property type="evidence" value="ECO:0007669"/>
    <property type="project" value="TreeGrafter"/>
</dbReference>
<dbReference type="InterPro" id="IPR009100">
    <property type="entry name" value="AcylCoA_DH/oxidase_NM_dom_sf"/>
</dbReference>
<keyword evidence="8" id="KW-0276">Fatty acid metabolism</keyword>
<dbReference type="KEGG" id="goe:100899676"/>
<keyword evidence="12" id="KW-0576">Peroxisome</keyword>
<dbReference type="FunFam" id="1.20.140.10:FF:000013">
    <property type="entry name" value="Acyl-coenzyme A oxidase"/>
    <property type="match status" value="1"/>
</dbReference>
<evidence type="ECO:0000256" key="4">
    <source>
        <dbReference type="ARBA" id="ARBA00006288"/>
    </source>
</evidence>
<dbReference type="InterPro" id="IPR002655">
    <property type="entry name" value="Acyl-CoA_oxidase_C"/>
</dbReference>
<evidence type="ECO:0000259" key="17">
    <source>
        <dbReference type="Pfam" id="PF14749"/>
    </source>
</evidence>
<evidence type="ECO:0000256" key="10">
    <source>
        <dbReference type="ARBA" id="ARBA00023002"/>
    </source>
</evidence>
<dbReference type="PANTHER" id="PTHR10909:SF250">
    <property type="entry name" value="PEROXISOMAL ACYL-COENZYME A OXIDASE 1"/>
    <property type="match status" value="1"/>
</dbReference>
<dbReference type="GO" id="GO:0005777">
    <property type="term" value="C:peroxisome"/>
    <property type="evidence" value="ECO:0007669"/>
    <property type="project" value="UniProtKB-SubCell"/>
</dbReference>
<keyword evidence="6" id="KW-0547">Nucleotide-binding</keyword>
<dbReference type="RefSeq" id="XP_018497199.1">
    <property type="nucleotide sequence ID" value="XM_018641683.1"/>
</dbReference>
<keyword evidence="9" id="KW-0067">ATP-binding</keyword>
<dbReference type="InterPro" id="IPR037069">
    <property type="entry name" value="AcylCoA_DH/ox_N_sf"/>
</dbReference>
<dbReference type="Proteomes" id="UP000694867">
    <property type="component" value="Unplaced"/>
</dbReference>
<dbReference type="FunFam" id="1.20.140.10:FF:000005">
    <property type="entry name" value="Acyl-coenzyme A oxidase"/>
    <property type="match status" value="1"/>
</dbReference>
<gene>
    <name evidence="20" type="primary">LOC100899676</name>
</gene>
<sequence length="661" mass="74557">MNRKRPVCDQLLQERAKATFQTLELTYLLDGDEEKTKRRKELEKLFHDDPQFQDEIPTVYLSHEEAYENALSKTLKIYQKALDLSDPREILTVADAILHDATPVHVHFVMFVPALMGHANEEQQAKWLPDALTMRIIGSYAQTELGHGTFIRGLETTATYDETTQEFVLETPKLSSIKWWPGSLGKTANHAVVMAKLWTKGECYGIHPFMVQLRDLNTHQPLPGINVGEIGPKMGLRSADNGFLKLDKVRIPRDNMLMKNAQVTPDGTYIKPRSDKLNYGTMVFVRVLLLDMLAFNISRAVTIATRYSAIRRQSEIVAGAGETQILDYQAQRYKLFPLIGLCHVLRGMFTILMEMYKQANTDLERGVLDTLPELHAISSGLKALCSDQASKGIEVCRLACGGHGFMLISGLPRLYATTVAACTYEGENTVLYLQTSRFLLKCLTGQHKLGQHSQLKFLLNPVASPVQPFNKQLYGLEGASHLVQYYAAAAHRELYFVEAKLKRLQAEGLTSDNAWNSSQVDLCRASHACIQYYLAKNYVEWVAQNKISPELRTVLAQICQLYLLQGIYENLGRFLQVGLKTEDITSMSDLITRLLDDIRPNAVPLVDSFDLHDMVLSSALGAYDGQVYERMYECALQSPLNKKQVVDAYGKYLEPLFKSQL</sequence>
<evidence type="ECO:0000313" key="20">
    <source>
        <dbReference type="RefSeq" id="XP_018497199.1"/>
    </source>
</evidence>
<keyword evidence="19" id="KW-1185">Reference proteome</keyword>
<evidence type="ECO:0000259" key="16">
    <source>
        <dbReference type="Pfam" id="PF01756"/>
    </source>
</evidence>
<keyword evidence="11" id="KW-0443">Lipid metabolism</keyword>
<evidence type="ECO:0000256" key="13">
    <source>
        <dbReference type="PIRNR" id="PIRNR000168"/>
    </source>
</evidence>
<feature type="domain" description="Acyl-coenzyme A oxidase N-terminal" evidence="17">
    <location>
        <begin position="23"/>
        <end position="137"/>
    </location>
</feature>
<dbReference type="Pfam" id="PF01756">
    <property type="entry name" value="ACOX"/>
    <property type="match status" value="1"/>
</dbReference>